<keyword evidence="4 11" id="KW-0808">Transferase</keyword>
<dbReference type="InterPro" id="IPR039430">
    <property type="entry name" value="Thymidylate_kin-like_dom"/>
</dbReference>
<feature type="domain" description="Thymidylate kinase-like" evidence="12">
    <location>
        <begin position="10"/>
        <end position="201"/>
    </location>
</feature>
<protein>
    <recommendedName>
        <fullName evidence="3 11">Thymidylate kinase</fullName>
        <ecNumber evidence="2 11">2.7.4.9</ecNumber>
    </recommendedName>
    <alternativeName>
        <fullName evidence="9 11">dTMP kinase</fullName>
    </alternativeName>
</protein>
<evidence type="ECO:0000256" key="3">
    <source>
        <dbReference type="ARBA" id="ARBA00017144"/>
    </source>
</evidence>
<comment type="catalytic activity">
    <reaction evidence="10 11">
        <text>dTMP + ATP = dTDP + ADP</text>
        <dbReference type="Rhea" id="RHEA:13517"/>
        <dbReference type="ChEBI" id="CHEBI:30616"/>
        <dbReference type="ChEBI" id="CHEBI:58369"/>
        <dbReference type="ChEBI" id="CHEBI:63528"/>
        <dbReference type="ChEBI" id="CHEBI:456216"/>
        <dbReference type="EC" id="2.7.4.9"/>
    </reaction>
</comment>
<evidence type="ECO:0000256" key="11">
    <source>
        <dbReference type="HAMAP-Rule" id="MF_00165"/>
    </source>
</evidence>
<organism evidence="13 14">
    <name type="scientific">Lacibacterium aquatile</name>
    <dbReference type="NCBI Taxonomy" id="1168082"/>
    <lineage>
        <taxon>Bacteria</taxon>
        <taxon>Pseudomonadati</taxon>
        <taxon>Pseudomonadota</taxon>
        <taxon>Alphaproteobacteria</taxon>
        <taxon>Rhodospirillales</taxon>
        <taxon>Rhodospirillaceae</taxon>
    </lineage>
</organism>
<dbReference type="PROSITE" id="PS01331">
    <property type="entry name" value="THYMIDYLATE_KINASE"/>
    <property type="match status" value="1"/>
</dbReference>
<dbReference type="SUPFAM" id="SSF52540">
    <property type="entry name" value="P-loop containing nucleoside triphosphate hydrolases"/>
    <property type="match status" value="1"/>
</dbReference>
<dbReference type="PANTHER" id="PTHR10344">
    <property type="entry name" value="THYMIDYLATE KINASE"/>
    <property type="match status" value="1"/>
</dbReference>
<dbReference type="GO" id="GO:0004798">
    <property type="term" value="F:dTMP kinase activity"/>
    <property type="evidence" value="ECO:0007669"/>
    <property type="project" value="UniProtKB-EC"/>
</dbReference>
<evidence type="ECO:0000259" key="12">
    <source>
        <dbReference type="Pfam" id="PF02223"/>
    </source>
</evidence>
<dbReference type="InterPro" id="IPR018095">
    <property type="entry name" value="Thymidylate_kin_CS"/>
</dbReference>
<name>A0ABW5DRP9_9PROT</name>
<accession>A0ABW5DRP9</accession>
<feature type="binding site" evidence="11">
    <location>
        <begin position="12"/>
        <end position="19"/>
    </location>
    <ligand>
        <name>ATP</name>
        <dbReference type="ChEBI" id="CHEBI:30616"/>
    </ligand>
</feature>
<comment type="caution">
    <text evidence="13">The sequence shown here is derived from an EMBL/GenBank/DDBJ whole genome shotgun (WGS) entry which is preliminary data.</text>
</comment>
<keyword evidence="8 11" id="KW-0067">ATP-binding</keyword>
<dbReference type="CDD" id="cd01672">
    <property type="entry name" value="TMPK"/>
    <property type="match status" value="1"/>
</dbReference>
<evidence type="ECO:0000256" key="2">
    <source>
        <dbReference type="ARBA" id="ARBA00012980"/>
    </source>
</evidence>
<sequence length="214" mass="23696">MRRRGSFITLEGGEGAGKSTQMARLKTALVKAGHSCTATREPGGSHGAEEIRDLIVTGTANRWDSITEALLIAAARRDHVERLIRPALKRGEWVLSDRFVDSTIAYQGYGRGLPITLLTRLRRLSCERLMPDLTIILDLPVEDGLARAALRKGNGEMRFESETIDFHRRLRDGFHKIAAEDPERCVVIDATQEVESVSALIRAVVRARLPDSGL</sequence>
<evidence type="ECO:0000256" key="1">
    <source>
        <dbReference type="ARBA" id="ARBA00009776"/>
    </source>
</evidence>
<dbReference type="Proteomes" id="UP001597295">
    <property type="component" value="Unassembled WGS sequence"/>
</dbReference>
<keyword evidence="14" id="KW-1185">Reference proteome</keyword>
<dbReference type="EMBL" id="JBHUIP010000004">
    <property type="protein sequence ID" value="MFD2262576.1"/>
    <property type="molecule type" value="Genomic_DNA"/>
</dbReference>
<evidence type="ECO:0000256" key="7">
    <source>
        <dbReference type="ARBA" id="ARBA00022777"/>
    </source>
</evidence>
<dbReference type="InterPro" id="IPR027417">
    <property type="entry name" value="P-loop_NTPase"/>
</dbReference>
<evidence type="ECO:0000256" key="9">
    <source>
        <dbReference type="ARBA" id="ARBA00029962"/>
    </source>
</evidence>
<keyword evidence="6 11" id="KW-0547">Nucleotide-binding</keyword>
<evidence type="ECO:0000313" key="14">
    <source>
        <dbReference type="Proteomes" id="UP001597295"/>
    </source>
</evidence>
<dbReference type="Gene3D" id="3.40.50.300">
    <property type="entry name" value="P-loop containing nucleotide triphosphate hydrolases"/>
    <property type="match status" value="1"/>
</dbReference>
<proteinExistence type="inferred from homology"/>
<dbReference type="HAMAP" id="MF_00165">
    <property type="entry name" value="Thymidylate_kinase"/>
    <property type="match status" value="1"/>
</dbReference>
<comment type="function">
    <text evidence="11">Phosphorylation of dTMP to form dTDP in both de novo and salvage pathways of dTTP synthesis.</text>
</comment>
<dbReference type="Pfam" id="PF02223">
    <property type="entry name" value="Thymidylate_kin"/>
    <property type="match status" value="1"/>
</dbReference>
<dbReference type="EC" id="2.7.4.9" evidence="2 11"/>
<comment type="similarity">
    <text evidence="1 11">Belongs to the thymidylate kinase family.</text>
</comment>
<dbReference type="PANTHER" id="PTHR10344:SF4">
    <property type="entry name" value="UMP-CMP KINASE 2, MITOCHONDRIAL"/>
    <property type="match status" value="1"/>
</dbReference>
<dbReference type="RefSeq" id="WP_379875535.1">
    <property type="nucleotide sequence ID" value="NZ_JBHUIP010000004.1"/>
</dbReference>
<evidence type="ECO:0000256" key="4">
    <source>
        <dbReference type="ARBA" id="ARBA00022679"/>
    </source>
</evidence>
<keyword evidence="7 11" id="KW-0418">Kinase</keyword>
<evidence type="ECO:0000256" key="8">
    <source>
        <dbReference type="ARBA" id="ARBA00022840"/>
    </source>
</evidence>
<reference evidence="14" key="1">
    <citation type="journal article" date="2019" name="Int. J. Syst. Evol. Microbiol.">
        <title>The Global Catalogue of Microorganisms (GCM) 10K type strain sequencing project: providing services to taxonomists for standard genome sequencing and annotation.</title>
        <authorList>
            <consortium name="The Broad Institute Genomics Platform"/>
            <consortium name="The Broad Institute Genome Sequencing Center for Infectious Disease"/>
            <person name="Wu L."/>
            <person name="Ma J."/>
        </authorList>
    </citation>
    <scope>NUCLEOTIDE SEQUENCE [LARGE SCALE GENOMIC DNA]</scope>
    <source>
        <strain evidence="14">CGMCC 1.19062</strain>
    </source>
</reference>
<gene>
    <name evidence="11 13" type="primary">tmk</name>
    <name evidence="13" type="ORF">ACFSM5_06725</name>
</gene>
<evidence type="ECO:0000256" key="6">
    <source>
        <dbReference type="ARBA" id="ARBA00022741"/>
    </source>
</evidence>
<evidence type="ECO:0000256" key="5">
    <source>
        <dbReference type="ARBA" id="ARBA00022727"/>
    </source>
</evidence>
<evidence type="ECO:0000256" key="10">
    <source>
        <dbReference type="ARBA" id="ARBA00048743"/>
    </source>
</evidence>
<keyword evidence="5 11" id="KW-0545">Nucleotide biosynthesis</keyword>
<dbReference type="NCBIfam" id="TIGR00041">
    <property type="entry name" value="DTMP_kinase"/>
    <property type="match status" value="1"/>
</dbReference>
<dbReference type="InterPro" id="IPR018094">
    <property type="entry name" value="Thymidylate_kinase"/>
</dbReference>
<evidence type="ECO:0000313" key="13">
    <source>
        <dbReference type="EMBL" id="MFD2262576.1"/>
    </source>
</evidence>